<evidence type="ECO:0000259" key="8">
    <source>
        <dbReference type="Pfam" id="PF23262"/>
    </source>
</evidence>
<feature type="compositionally biased region" description="Pro residues" evidence="5">
    <location>
        <begin position="186"/>
        <end position="207"/>
    </location>
</feature>
<feature type="compositionally biased region" description="Basic residues" evidence="5">
    <location>
        <begin position="469"/>
        <end position="485"/>
    </location>
</feature>
<evidence type="ECO:0000256" key="2">
    <source>
        <dbReference type="ARBA" id="ARBA00022692"/>
    </source>
</evidence>
<dbReference type="InterPro" id="IPR056555">
    <property type="entry name" value="NFD4_C"/>
</dbReference>
<reference evidence="9" key="1">
    <citation type="submission" date="2020-07" db="EMBL/GenBank/DDBJ databases">
        <authorList>
            <person name="Lin J."/>
        </authorList>
    </citation>
    <scope>NUCLEOTIDE SEQUENCE</scope>
</reference>
<evidence type="ECO:0000256" key="6">
    <source>
        <dbReference type="SAM" id="Phobius"/>
    </source>
</evidence>
<evidence type="ECO:0000259" key="7">
    <source>
        <dbReference type="Pfam" id="PF06813"/>
    </source>
</evidence>
<sequence length="517" mass="54693">MGGVGNGGEGVGEDGVGRWVGLVTAVWVQCASGNNYTFSNYSDALKSLMGLTQLQLNSLSVAKDVAKAFGLLAGLASDRLPSRPPPHRLPRGPPRLRRPVARRPPLHPSPPLLADVRGAVHGGEQHDVDEHGGAGDVHAQLPTQPRPRLRRAEGLRGAQHRPLHRPLRLPLPLTLPFLLPPLLALAPPPPPPPPPPSSSSATPPPTPTATATATTTTRAASPRSTPSPWRSRSTSSPVTSPAPPLRRVRRGAPRPPRRARRIPIYTALRSRSAADPDPDPESPLLLKPSPLPPPRTEEEQNLVLGRSTRGGGDGRVELWVVMGSVLVGVGTGLAVMNNLGQMGKAMGYGDVSVFVSLISISGFFGRIASGSLSEHFLKKYGTPRPVWNAASQILMAVGYVVMALALPGSLYAGSIIVGLCYGVRLAVTVPTASELFASSTMASSTTSSSSTSPLAPSSSRASWRASSTTRRRPDSRRRQHVRRRPLLPARVSGHGCRVPRRVRFGCVAGVPDQEGVS</sequence>
<dbReference type="InterPro" id="IPR036259">
    <property type="entry name" value="MFS_trans_sf"/>
</dbReference>
<gene>
    <name evidence="9" type="ORF">CB5_LOCUS13727</name>
</gene>
<feature type="transmembrane region" description="Helical" evidence="6">
    <location>
        <begin position="351"/>
        <end position="369"/>
    </location>
</feature>
<feature type="region of interest" description="Disordered" evidence="5">
    <location>
        <begin position="186"/>
        <end position="309"/>
    </location>
</feature>
<evidence type="ECO:0000256" key="1">
    <source>
        <dbReference type="ARBA" id="ARBA00004141"/>
    </source>
</evidence>
<protein>
    <submittedName>
        <fullName evidence="9">Uncharacterized protein</fullName>
    </submittedName>
</protein>
<keyword evidence="2 6" id="KW-0812">Transmembrane</keyword>
<feature type="compositionally biased region" description="Low complexity" evidence="5">
    <location>
        <begin position="443"/>
        <end position="468"/>
    </location>
</feature>
<dbReference type="PANTHER" id="PTHR21576:SF167">
    <property type="entry name" value="OS09G0536700 PROTEIN"/>
    <property type="match status" value="1"/>
</dbReference>
<evidence type="ECO:0000256" key="4">
    <source>
        <dbReference type="ARBA" id="ARBA00023136"/>
    </source>
</evidence>
<keyword evidence="4 6" id="KW-0472">Membrane</keyword>
<name>A0A6V7PJ00_ANACO</name>
<keyword evidence="3 6" id="KW-1133">Transmembrane helix</keyword>
<dbReference type="InterPro" id="IPR010658">
    <property type="entry name" value="Nodulin-like"/>
</dbReference>
<feature type="compositionally biased region" description="Low complexity" evidence="5">
    <location>
        <begin position="208"/>
        <end position="239"/>
    </location>
</feature>
<dbReference type="AlphaFoldDB" id="A0A6V7PJ00"/>
<feature type="domain" description="Nodulin-like" evidence="7">
    <location>
        <begin position="18"/>
        <end position="82"/>
    </location>
</feature>
<dbReference type="GO" id="GO:0016020">
    <property type="term" value="C:membrane"/>
    <property type="evidence" value="ECO:0007669"/>
    <property type="project" value="UniProtKB-SubCell"/>
</dbReference>
<organism evidence="9">
    <name type="scientific">Ananas comosus var. bracteatus</name>
    <name type="common">red pineapple</name>
    <dbReference type="NCBI Taxonomy" id="296719"/>
    <lineage>
        <taxon>Eukaryota</taxon>
        <taxon>Viridiplantae</taxon>
        <taxon>Streptophyta</taxon>
        <taxon>Embryophyta</taxon>
        <taxon>Tracheophyta</taxon>
        <taxon>Spermatophyta</taxon>
        <taxon>Magnoliopsida</taxon>
        <taxon>Liliopsida</taxon>
        <taxon>Poales</taxon>
        <taxon>Bromeliaceae</taxon>
        <taxon>Bromelioideae</taxon>
        <taxon>Ananas</taxon>
    </lineage>
</organism>
<feature type="compositionally biased region" description="Basic residues" evidence="5">
    <location>
        <begin position="85"/>
        <end position="105"/>
    </location>
</feature>
<feature type="domain" description="NFD4 C-terminal" evidence="8">
    <location>
        <begin position="315"/>
        <end position="442"/>
    </location>
</feature>
<feature type="compositionally biased region" description="Basic residues" evidence="5">
    <location>
        <begin position="246"/>
        <end position="261"/>
    </location>
</feature>
<feature type="compositionally biased region" description="Basic and acidic residues" evidence="5">
    <location>
        <begin position="123"/>
        <end position="133"/>
    </location>
</feature>
<feature type="region of interest" description="Disordered" evidence="5">
    <location>
        <begin position="76"/>
        <end position="148"/>
    </location>
</feature>
<evidence type="ECO:0000256" key="5">
    <source>
        <dbReference type="SAM" id="MobiDB-lite"/>
    </source>
</evidence>
<feature type="transmembrane region" description="Helical" evidence="6">
    <location>
        <begin position="389"/>
        <end position="406"/>
    </location>
</feature>
<evidence type="ECO:0000256" key="3">
    <source>
        <dbReference type="ARBA" id="ARBA00022989"/>
    </source>
</evidence>
<feature type="region of interest" description="Disordered" evidence="5">
    <location>
        <begin position="443"/>
        <end position="488"/>
    </location>
</feature>
<evidence type="ECO:0000313" key="9">
    <source>
        <dbReference type="EMBL" id="CAD1830516.1"/>
    </source>
</evidence>
<dbReference type="Pfam" id="PF06813">
    <property type="entry name" value="Nodulin-like"/>
    <property type="match status" value="1"/>
</dbReference>
<accession>A0A6V7PJ00</accession>
<feature type="transmembrane region" description="Helical" evidence="6">
    <location>
        <begin position="318"/>
        <end position="339"/>
    </location>
</feature>
<dbReference type="Pfam" id="PF23262">
    <property type="entry name" value="NFD4_C"/>
    <property type="match status" value="1"/>
</dbReference>
<dbReference type="EMBL" id="LR862148">
    <property type="protein sequence ID" value="CAD1830516.1"/>
    <property type="molecule type" value="Genomic_DNA"/>
</dbReference>
<proteinExistence type="predicted"/>
<dbReference type="SUPFAM" id="SSF103473">
    <property type="entry name" value="MFS general substrate transporter"/>
    <property type="match status" value="1"/>
</dbReference>
<comment type="subcellular location">
    <subcellularLocation>
        <location evidence="1">Membrane</location>
        <topology evidence="1">Multi-pass membrane protein</topology>
    </subcellularLocation>
</comment>
<dbReference type="PANTHER" id="PTHR21576">
    <property type="entry name" value="UNCHARACTERIZED NODULIN-LIKE PROTEIN"/>
    <property type="match status" value="1"/>
</dbReference>